<sequence length="82" mass="8825">MVFAAWDFPMRPSDFHPSSDSWVSGAVKAMAPSRRWGGPVASPSARYLCAVYSSLQARDGGPTTRGIGVLRWERAQLGATPS</sequence>
<dbReference type="RefSeq" id="XP_024675400.1">
    <property type="nucleotide sequence ID" value="XM_024811354.1"/>
</dbReference>
<reference evidence="1 2" key="1">
    <citation type="submission" date="2017-12" db="EMBL/GenBank/DDBJ databases">
        <authorList>
            <consortium name="DOE Joint Genome Institute"/>
            <person name="Haridas S."/>
            <person name="Kjaerbolling I."/>
            <person name="Vesth T.C."/>
            <person name="Frisvad J.C."/>
            <person name="Nybo J.L."/>
            <person name="Theobald S."/>
            <person name="Kuo A."/>
            <person name="Bowyer P."/>
            <person name="Matsuda Y."/>
            <person name="Mondo S."/>
            <person name="Lyhne E.K."/>
            <person name="Kogle M.E."/>
            <person name="Clum A."/>
            <person name="Lipzen A."/>
            <person name="Salamov A."/>
            <person name="Ngan C.Y."/>
            <person name="Daum C."/>
            <person name="Chiniquy J."/>
            <person name="Barry K."/>
            <person name="LaButti K."/>
            <person name="Simmons B.A."/>
            <person name="Magnuson J.K."/>
            <person name="Mortensen U.H."/>
            <person name="Larsen T.O."/>
            <person name="Grigoriev I.V."/>
            <person name="Baker S.E."/>
            <person name="Andersen M.R."/>
            <person name="Nordberg H.P."/>
            <person name="Cantor M.N."/>
            <person name="Hua S.X."/>
        </authorList>
    </citation>
    <scope>NUCLEOTIDE SEQUENCE [LARGE SCALE GENOMIC DNA]</scope>
    <source>
        <strain evidence="1 2">CBS 102.13</strain>
    </source>
</reference>
<accession>A0A2I2FL72</accession>
<evidence type="ECO:0000313" key="2">
    <source>
        <dbReference type="Proteomes" id="UP000234585"/>
    </source>
</evidence>
<protein>
    <submittedName>
        <fullName evidence="1">Uncharacterized protein</fullName>
    </submittedName>
</protein>
<keyword evidence="2" id="KW-1185">Reference proteome</keyword>
<dbReference type="GeneID" id="36518514"/>
<name>A0A2I2FL72_ASPCN</name>
<dbReference type="EMBL" id="KZ559121">
    <property type="protein sequence ID" value="PLB41388.1"/>
    <property type="molecule type" value="Genomic_DNA"/>
</dbReference>
<organism evidence="1 2">
    <name type="scientific">Aspergillus candidus</name>
    <dbReference type="NCBI Taxonomy" id="41067"/>
    <lineage>
        <taxon>Eukaryota</taxon>
        <taxon>Fungi</taxon>
        <taxon>Dikarya</taxon>
        <taxon>Ascomycota</taxon>
        <taxon>Pezizomycotina</taxon>
        <taxon>Eurotiomycetes</taxon>
        <taxon>Eurotiomycetidae</taxon>
        <taxon>Eurotiales</taxon>
        <taxon>Aspergillaceae</taxon>
        <taxon>Aspergillus</taxon>
        <taxon>Aspergillus subgen. Circumdati</taxon>
    </lineage>
</organism>
<proteinExistence type="predicted"/>
<dbReference type="AlphaFoldDB" id="A0A2I2FL72"/>
<gene>
    <name evidence="1" type="ORF">BDW47DRAFT_100049</name>
</gene>
<dbReference type="Proteomes" id="UP000234585">
    <property type="component" value="Unassembled WGS sequence"/>
</dbReference>
<evidence type="ECO:0000313" key="1">
    <source>
        <dbReference type="EMBL" id="PLB41388.1"/>
    </source>
</evidence>